<dbReference type="InterPro" id="IPR036322">
    <property type="entry name" value="WD40_repeat_dom_sf"/>
</dbReference>
<evidence type="ECO:0000259" key="5">
    <source>
        <dbReference type="SMART" id="SM01166"/>
    </source>
</evidence>
<dbReference type="EMBL" id="JAKMXF010000328">
    <property type="protein sequence ID" value="KAI6648618.1"/>
    <property type="molecule type" value="Genomic_DNA"/>
</dbReference>
<dbReference type="SMART" id="SM00320">
    <property type="entry name" value="WD40"/>
    <property type="match status" value="1"/>
</dbReference>
<dbReference type="InterPro" id="IPR015505">
    <property type="entry name" value="Coronin"/>
</dbReference>
<evidence type="ECO:0000313" key="6">
    <source>
        <dbReference type="EMBL" id="KAI6648618.1"/>
    </source>
</evidence>
<dbReference type="PANTHER" id="PTHR10856">
    <property type="entry name" value="CORONIN"/>
    <property type="match status" value="1"/>
</dbReference>
<dbReference type="GO" id="GO:0051015">
    <property type="term" value="F:actin filament binding"/>
    <property type="evidence" value="ECO:0007669"/>
    <property type="project" value="TreeGrafter"/>
</dbReference>
<reference evidence="6 7" key="1">
    <citation type="journal article" date="2023" name="BMC Biol.">
        <title>The compact genome of the sponge Oopsacas minuta (Hexactinellida) is lacking key metazoan core genes.</title>
        <authorList>
            <person name="Santini S."/>
            <person name="Schenkelaars Q."/>
            <person name="Jourda C."/>
            <person name="Duchesne M."/>
            <person name="Belahbib H."/>
            <person name="Rocher C."/>
            <person name="Selva M."/>
            <person name="Riesgo A."/>
            <person name="Vervoort M."/>
            <person name="Leys S.P."/>
            <person name="Kodjabachian L."/>
            <person name="Le Bivic A."/>
            <person name="Borchiellini C."/>
            <person name="Claverie J.M."/>
            <person name="Renard E."/>
        </authorList>
    </citation>
    <scope>NUCLEOTIDE SEQUENCE [LARGE SCALE GENOMIC DNA]</scope>
    <source>
        <strain evidence="6">SPO-2</strain>
    </source>
</reference>
<dbReference type="SMART" id="SM01166">
    <property type="entry name" value="DUF1899"/>
    <property type="match status" value="1"/>
</dbReference>
<keyword evidence="7" id="KW-1185">Reference proteome</keyword>
<dbReference type="PROSITE" id="PS50294">
    <property type="entry name" value="WD_REPEATS_REGION"/>
    <property type="match status" value="1"/>
</dbReference>
<keyword evidence="2 4" id="KW-0677">Repeat</keyword>
<feature type="repeat" description="WD" evidence="3">
    <location>
        <begin position="77"/>
        <end position="109"/>
    </location>
</feature>
<evidence type="ECO:0000256" key="4">
    <source>
        <dbReference type="RuleBase" id="RU280818"/>
    </source>
</evidence>
<dbReference type="InterPro" id="IPR015943">
    <property type="entry name" value="WD40/YVTN_repeat-like_dom_sf"/>
</dbReference>
<dbReference type="InterPro" id="IPR001680">
    <property type="entry name" value="WD40_rpt"/>
</dbReference>
<comment type="similarity">
    <text evidence="4">Belongs to the WD repeat coronin family.</text>
</comment>
<keyword evidence="1 3" id="KW-0853">WD repeat</keyword>
<dbReference type="InterPro" id="IPR015048">
    <property type="entry name" value="DUF1899"/>
</dbReference>
<name>A0AAV7JIG3_9METZ</name>
<protein>
    <recommendedName>
        <fullName evidence="4">Coronin</fullName>
    </recommendedName>
</protein>
<gene>
    <name evidence="6" type="ORF">LOD99_7975</name>
</gene>
<accession>A0AAV7JIG3</accession>
<feature type="domain" description="DUF1899" evidence="5">
    <location>
        <begin position="4"/>
        <end position="68"/>
    </location>
</feature>
<proteinExistence type="inferred from homology"/>
<dbReference type="Pfam" id="PF00400">
    <property type="entry name" value="WD40"/>
    <property type="match status" value="1"/>
</dbReference>
<dbReference type="AlphaFoldDB" id="A0AAV7JIG3"/>
<dbReference type="PROSITE" id="PS50082">
    <property type="entry name" value="WD_REPEATS_2"/>
    <property type="match status" value="1"/>
</dbReference>
<evidence type="ECO:0000256" key="2">
    <source>
        <dbReference type="ARBA" id="ARBA00022737"/>
    </source>
</evidence>
<dbReference type="Pfam" id="PF08953">
    <property type="entry name" value="DUF1899"/>
    <property type="match status" value="1"/>
</dbReference>
<dbReference type="PANTHER" id="PTHR10856:SF44">
    <property type="entry name" value="CORONIN"/>
    <property type="match status" value="1"/>
</dbReference>
<evidence type="ECO:0000256" key="3">
    <source>
        <dbReference type="PROSITE-ProRule" id="PRU00221"/>
    </source>
</evidence>
<evidence type="ECO:0000256" key="1">
    <source>
        <dbReference type="ARBA" id="ARBA00022574"/>
    </source>
</evidence>
<comment type="caution">
    <text evidence="6">The sequence shown here is derived from an EMBL/GenBank/DDBJ whole genome shotgun (WGS) entry which is preliminary data.</text>
</comment>
<organism evidence="6 7">
    <name type="scientific">Oopsacas minuta</name>
    <dbReference type="NCBI Taxonomy" id="111878"/>
    <lineage>
        <taxon>Eukaryota</taxon>
        <taxon>Metazoa</taxon>
        <taxon>Porifera</taxon>
        <taxon>Hexactinellida</taxon>
        <taxon>Hexasterophora</taxon>
        <taxon>Lyssacinosida</taxon>
        <taxon>Leucopsacidae</taxon>
        <taxon>Oopsacas</taxon>
    </lineage>
</organism>
<dbReference type="SUPFAM" id="SSF50978">
    <property type="entry name" value="WD40 repeat-like"/>
    <property type="match status" value="1"/>
</dbReference>
<dbReference type="Gene3D" id="2.130.10.10">
    <property type="entry name" value="YVTN repeat-like/Quinoprotein amine dehydrogenase"/>
    <property type="match status" value="1"/>
</dbReference>
<sequence>MASKNRHSKFRHVDVRGNKQETCMQNINFFSGGSSDSSICDVSRKFIAVIHEAIGGGSFIVIRLDEYGRYELQHPKVCGHASTVLDVKWSPFNDNIVASCSADGTLKSWYIPDGGLTGSNLTECLVECNAPKKVINS</sequence>
<dbReference type="Proteomes" id="UP001165289">
    <property type="component" value="Unassembled WGS sequence"/>
</dbReference>
<evidence type="ECO:0000313" key="7">
    <source>
        <dbReference type="Proteomes" id="UP001165289"/>
    </source>
</evidence>